<dbReference type="AlphaFoldDB" id="A0A0H2YQ97"/>
<proteinExistence type="predicted"/>
<gene>
    <name evidence="1" type="ordered locus">CPF_2895</name>
</gene>
<evidence type="ECO:0000313" key="2">
    <source>
        <dbReference type="Proteomes" id="UP000001823"/>
    </source>
</evidence>
<evidence type="ECO:0008006" key="3">
    <source>
        <dbReference type="Google" id="ProtNLM"/>
    </source>
</evidence>
<evidence type="ECO:0000313" key="1">
    <source>
        <dbReference type="EMBL" id="ABG82536.1"/>
    </source>
</evidence>
<dbReference type="EMBL" id="CP000246">
    <property type="protein sequence ID" value="ABG82536.1"/>
    <property type="molecule type" value="Genomic_DNA"/>
</dbReference>
<dbReference type="HOGENOM" id="CLU_194373_0_0_9"/>
<dbReference type="eggNOG" id="ENOG502ZDVP">
    <property type="taxonomic scope" value="Bacteria"/>
</dbReference>
<dbReference type="STRING" id="195103.CPF_2895"/>
<dbReference type="GeneID" id="93000826"/>
<dbReference type="PaxDb" id="195103-CPF_2895"/>
<name>A0A0H2YQ97_CLOP1</name>
<organism evidence="1 2">
    <name type="scientific">Clostridium perfringens (strain ATCC 13124 / DSM 756 / JCM 1290 / NCIMB 6125 / NCTC 8237 / Type A)</name>
    <dbReference type="NCBI Taxonomy" id="195103"/>
    <lineage>
        <taxon>Bacteria</taxon>
        <taxon>Bacillati</taxon>
        <taxon>Bacillota</taxon>
        <taxon>Clostridia</taxon>
        <taxon>Eubacteriales</taxon>
        <taxon>Clostridiaceae</taxon>
        <taxon>Clostridium</taxon>
    </lineage>
</organism>
<sequence>MTKSSGMFVKINYKINGDNRFQGEHKAKMYKDTAVSKYVLCGGSYFRNRGTIIFHANNFKEAEEIINNNPFVFYEDYSFEILSKNSISLGNTYH</sequence>
<accession>A0A0H2YQ97</accession>
<dbReference type="Proteomes" id="UP000001823">
    <property type="component" value="Chromosome"/>
</dbReference>
<protein>
    <recommendedName>
        <fullName evidence="3">YCII-related domain-containing protein</fullName>
    </recommendedName>
</protein>
<dbReference type="RefSeq" id="WP_003456707.1">
    <property type="nucleotide sequence ID" value="NC_008261.1"/>
</dbReference>
<dbReference type="KEGG" id="cpf:CPF_2895"/>
<keyword evidence="2" id="KW-1185">Reference proteome</keyword>
<reference evidence="1 2" key="1">
    <citation type="journal article" date="2006" name="Genome Res.">
        <title>Skewed genomic variability in strains of the toxigenic bacterial pathogen, Clostridium perfringens.</title>
        <authorList>
            <person name="Myers G.S."/>
            <person name="Rasko D.A."/>
            <person name="Cheung J.K."/>
            <person name="Ravel J."/>
            <person name="Seshadri R."/>
            <person name="Deboy R.T."/>
            <person name="Ren Q."/>
            <person name="Varga J."/>
            <person name="Awad M.M."/>
            <person name="Brinkac L.M."/>
            <person name="Daugherty S.C."/>
            <person name="Haft D.H."/>
            <person name="Dodson R.J."/>
            <person name="Madupu R."/>
            <person name="Nelson W.C."/>
            <person name="Rosovitz M.J."/>
            <person name="Sullivan S.A."/>
            <person name="Khouri H."/>
            <person name="Dimitrov G.I."/>
            <person name="Watkins K.L."/>
            <person name="Mulligan S."/>
            <person name="Benton J."/>
            <person name="Radune D."/>
            <person name="Fisher D.J."/>
            <person name="Atkins H.S."/>
            <person name="Hiscox T."/>
            <person name="Jost B.H."/>
            <person name="Billington S.J."/>
            <person name="Songer J.G."/>
            <person name="McClane B.A."/>
            <person name="Titball R.W."/>
            <person name="Rood J.I."/>
            <person name="Melville S.B."/>
            <person name="Paulsen I.T."/>
        </authorList>
    </citation>
    <scope>NUCLEOTIDE SEQUENCE [LARGE SCALE GENOMIC DNA]</scope>
    <source>
        <strain evidence="2">ATCC 13124 / DSM 756 / JCM 1290 / NCIMB 6125 / NCTC 8237 / S 107 / Type A</strain>
    </source>
</reference>